<dbReference type="PROSITE" id="PS50217">
    <property type="entry name" value="BZIP"/>
    <property type="match status" value="1"/>
</dbReference>
<name>E2C8K2_HARSA</name>
<reference evidence="9 10" key="1">
    <citation type="journal article" date="2010" name="Science">
        <title>Genomic comparison of the ants Camponotus floridanus and Harpegnathos saltator.</title>
        <authorList>
            <person name="Bonasio R."/>
            <person name="Zhang G."/>
            <person name="Ye C."/>
            <person name="Mutti N.S."/>
            <person name="Fang X."/>
            <person name="Qin N."/>
            <person name="Donahue G."/>
            <person name="Yang P."/>
            <person name="Li Q."/>
            <person name="Li C."/>
            <person name="Zhang P."/>
            <person name="Huang Z."/>
            <person name="Berger S.L."/>
            <person name="Reinberg D."/>
            <person name="Wang J."/>
            <person name="Liebig J."/>
        </authorList>
    </citation>
    <scope>NUCLEOTIDE SEQUENCE [LARGE SCALE GENOMIC DNA]</scope>
    <source>
        <strain evidence="9 10">R22 G/1</strain>
    </source>
</reference>
<dbReference type="Proteomes" id="UP000008237">
    <property type="component" value="Unassembled WGS sequence"/>
</dbReference>
<keyword evidence="2" id="KW-0805">Transcription regulation</keyword>
<keyword evidence="10" id="KW-1185">Reference proteome</keyword>
<dbReference type="PROSITE" id="PS00036">
    <property type="entry name" value="BZIP_BASIC"/>
    <property type="match status" value="1"/>
</dbReference>
<evidence type="ECO:0000256" key="6">
    <source>
        <dbReference type="ARBA" id="ARBA00040165"/>
    </source>
</evidence>
<dbReference type="PANTHER" id="PTHR46542">
    <property type="entry name" value="X-BOX BINDING PROTEIN 1"/>
    <property type="match status" value="1"/>
</dbReference>
<keyword evidence="5" id="KW-0539">Nucleus</keyword>
<dbReference type="InterPro" id="IPR004827">
    <property type="entry name" value="bZIP"/>
</dbReference>
<evidence type="ECO:0000256" key="4">
    <source>
        <dbReference type="ARBA" id="ARBA00023163"/>
    </source>
</evidence>
<keyword evidence="3" id="KW-0238">DNA-binding</keyword>
<evidence type="ECO:0000313" key="10">
    <source>
        <dbReference type="Proteomes" id="UP000008237"/>
    </source>
</evidence>
<dbReference type="AlphaFoldDB" id="E2C8K2"/>
<evidence type="ECO:0000256" key="3">
    <source>
        <dbReference type="ARBA" id="ARBA00023125"/>
    </source>
</evidence>
<dbReference type="Pfam" id="PF00170">
    <property type="entry name" value="bZIP_1"/>
    <property type="match status" value="1"/>
</dbReference>
<organism evidence="10">
    <name type="scientific">Harpegnathos saltator</name>
    <name type="common">Jerdon's jumping ant</name>
    <dbReference type="NCBI Taxonomy" id="610380"/>
    <lineage>
        <taxon>Eukaryota</taxon>
        <taxon>Metazoa</taxon>
        <taxon>Ecdysozoa</taxon>
        <taxon>Arthropoda</taxon>
        <taxon>Hexapoda</taxon>
        <taxon>Insecta</taxon>
        <taxon>Pterygota</taxon>
        <taxon>Neoptera</taxon>
        <taxon>Endopterygota</taxon>
        <taxon>Hymenoptera</taxon>
        <taxon>Apocrita</taxon>
        <taxon>Aculeata</taxon>
        <taxon>Formicoidea</taxon>
        <taxon>Formicidae</taxon>
        <taxon>Ponerinae</taxon>
        <taxon>Ponerini</taxon>
        <taxon>Harpegnathos</taxon>
    </lineage>
</organism>
<evidence type="ECO:0000259" key="8">
    <source>
        <dbReference type="PROSITE" id="PS50217"/>
    </source>
</evidence>
<dbReference type="GO" id="GO:0000977">
    <property type="term" value="F:RNA polymerase II transcription regulatory region sequence-specific DNA binding"/>
    <property type="evidence" value="ECO:0007669"/>
    <property type="project" value="TreeGrafter"/>
</dbReference>
<dbReference type="GO" id="GO:0000981">
    <property type="term" value="F:DNA-binding transcription factor activity, RNA polymerase II-specific"/>
    <property type="evidence" value="ECO:0007669"/>
    <property type="project" value="TreeGrafter"/>
</dbReference>
<dbReference type="CDD" id="cd14691">
    <property type="entry name" value="bZIP_XBP1"/>
    <property type="match status" value="1"/>
</dbReference>
<dbReference type="InParanoid" id="E2C8K2"/>
<keyword evidence="4" id="KW-0804">Transcription</keyword>
<dbReference type="SMART" id="SM00338">
    <property type="entry name" value="BRLZ"/>
    <property type="match status" value="1"/>
</dbReference>
<evidence type="ECO:0000256" key="7">
    <source>
        <dbReference type="SAM" id="Coils"/>
    </source>
</evidence>
<evidence type="ECO:0000313" key="9">
    <source>
        <dbReference type="EMBL" id="EFN75732.1"/>
    </source>
</evidence>
<evidence type="ECO:0000256" key="5">
    <source>
        <dbReference type="ARBA" id="ARBA00023242"/>
    </source>
</evidence>
<gene>
    <name evidence="9" type="ORF">EAI_09734</name>
</gene>
<keyword evidence="1" id="KW-0832">Ubl conjugation</keyword>
<dbReference type="Gene3D" id="1.20.5.170">
    <property type="match status" value="1"/>
</dbReference>
<dbReference type="InterPro" id="IPR052470">
    <property type="entry name" value="ER_Stress-Reg_TF"/>
</dbReference>
<dbReference type="EMBL" id="GL453666">
    <property type="protein sequence ID" value="EFN75732.1"/>
    <property type="molecule type" value="Genomic_DNA"/>
</dbReference>
<sequence>MSCAKSSLILALPKESRKQLLRDEVRRDALTKRTAIASILLNKAKMDARKLAPRQQQEDMDDDDASVLFKSATDGNSRGKRRRLDHLTWEEKLQRKKMKNRVAAQTSRDRKKAKLDELELTVRTLTQECVMLRSQNESLLSETKRLRKELDTKNREERYCTLCQARVHCVVPSLGSAVSPNHPLPQGGTAQLASRLTPTPGAVALLKILTLYLLSKNFAATSKMTTTSSDSRNSRRVYCEKLMSKCKQLLTNQMNK</sequence>
<dbReference type="OrthoDB" id="20960at2759"/>
<evidence type="ECO:0000256" key="2">
    <source>
        <dbReference type="ARBA" id="ARBA00023015"/>
    </source>
</evidence>
<accession>E2C8K2</accession>
<feature type="coiled-coil region" evidence="7">
    <location>
        <begin position="108"/>
        <end position="156"/>
    </location>
</feature>
<keyword evidence="7" id="KW-0175">Coiled coil</keyword>
<dbReference type="STRING" id="610380.E2C8K2"/>
<dbReference type="InterPro" id="IPR046347">
    <property type="entry name" value="bZIP_sf"/>
</dbReference>
<dbReference type="PANTHER" id="PTHR46542:SF1">
    <property type="entry name" value="X-BOX BINDING PROTEIN 1"/>
    <property type="match status" value="1"/>
</dbReference>
<dbReference type="SUPFAM" id="SSF57959">
    <property type="entry name" value="Leucine zipper domain"/>
    <property type="match status" value="1"/>
</dbReference>
<proteinExistence type="predicted"/>
<evidence type="ECO:0000256" key="1">
    <source>
        <dbReference type="ARBA" id="ARBA00022843"/>
    </source>
</evidence>
<feature type="domain" description="BZIP" evidence="8">
    <location>
        <begin position="90"/>
        <end position="153"/>
    </location>
</feature>
<dbReference type="GO" id="GO:0005634">
    <property type="term" value="C:nucleus"/>
    <property type="evidence" value="ECO:0007669"/>
    <property type="project" value="UniProtKB-ARBA"/>
</dbReference>
<protein>
    <recommendedName>
        <fullName evidence="6">X-box-binding protein 1</fullName>
    </recommendedName>
</protein>